<comment type="caution">
    <text evidence="2">The sequence shown here is derived from an EMBL/GenBank/DDBJ whole genome shotgun (WGS) entry which is preliminary data.</text>
</comment>
<keyword evidence="1" id="KW-0472">Membrane</keyword>
<evidence type="ECO:0000313" key="2">
    <source>
        <dbReference type="EMBL" id="KAG0151966.1"/>
    </source>
</evidence>
<keyword evidence="1" id="KW-0812">Transmembrane</keyword>
<feature type="transmembrane region" description="Helical" evidence="1">
    <location>
        <begin position="12"/>
        <end position="34"/>
    </location>
</feature>
<proteinExistence type="predicted"/>
<evidence type="ECO:0000313" key="3">
    <source>
        <dbReference type="Proteomes" id="UP000886653"/>
    </source>
</evidence>
<evidence type="ECO:0000256" key="1">
    <source>
        <dbReference type="SAM" id="Phobius"/>
    </source>
</evidence>
<dbReference type="AlphaFoldDB" id="A0A9P6NYS7"/>
<keyword evidence="3" id="KW-1185">Reference proteome</keyword>
<accession>A0A9P6NYS7</accession>
<organism evidence="2 3">
    <name type="scientific">Cronartium quercuum f. sp. fusiforme G11</name>
    <dbReference type="NCBI Taxonomy" id="708437"/>
    <lineage>
        <taxon>Eukaryota</taxon>
        <taxon>Fungi</taxon>
        <taxon>Dikarya</taxon>
        <taxon>Basidiomycota</taxon>
        <taxon>Pucciniomycotina</taxon>
        <taxon>Pucciniomycetes</taxon>
        <taxon>Pucciniales</taxon>
        <taxon>Coleosporiaceae</taxon>
        <taxon>Cronartium</taxon>
    </lineage>
</organism>
<reference evidence="2" key="1">
    <citation type="submission" date="2013-11" db="EMBL/GenBank/DDBJ databases">
        <title>Genome sequence of the fusiform rust pathogen reveals effectors for host alternation and coevolution with pine.</title>
        <authorList>
            <consortium name="DOE Joint Genome Institute"/>
            <person name="Smith K."/>
            <person name="Pendleton A."/>
            <person name="Kubisiak T."/>
            <person name="Anderson C."/>
            <person name="Salamov A."/>
            <person name="Aerts A."/>
            <person name="Riley R."/>
            <person name="Clum A."/>
            <person name="Lindquist E."/>
            <person name="Ence D."/>
            <person name="Campbell M."/>
            <person name="Kronenberg Z."/>
            <person name="Feau N."/>
            <person name="Dhillon B."/>
            <person name="Hamelin R."/>
            <person name="Burleigh J."/>
            <person name="Smith J."/>
            <person name="Yandell M."/>
            <person name="Nelson C."/>
            <person name="Grigoriev I."/>
            <person name="Davis J."/>
        </authorList>
    </citation>
    <scope>NUCLEOTIDE SEQUENCE</scope>
    <source>
        <strain evidence="2">G11</strain>
    </source>
</reference>
<name>A0A9P6NYS7_9BASI</name>
<dbReference type="Proteomes" id="UP000886653">
    <property type="component" value="Unassembled WGS sequence"/>
</dbReference>
<keyword evidence="1" id="KW-1133">Transmembrane helix</keyword>
<gene>
    <name evidence="2" type="ORF">CROQUDRAFT_405322</name>
</gene>
<sequence>MFSHRHIPSPLFSIHSIQCLFFPFVTVIVFFFRVRRGEERVSMFFSFYFSSFQVTFFLERQKTVLRLFQLWVLLCHKVLFSSK</sequence>
<dbReference type="EMBL" id="MU167210">
    <property type="protein sequence ID" value="KAG0151966.1"/>
    <property type="molecule type" value="Genomic_DNA"/>
</dbReference>
<protein>
    <submittedName>
        <fullName evidence="2">Uncharacterized protein</fullName>
    </submittedName>
</protein>